<evidence type="ECO:0000313" key="2">
    <source>
        <dbReference type="Proteomes" id="UP000033636"/>
    </source>
</evidence>
<gene>
    <name evidence="1" type="ORF">TU35_001540</name>
</gene>
<sequence length="372" mass="38543">MDLIGPATIVSVAYIDPGNFGSNIAAGASYGLGLLWVVWLAGALAIMYQYIAGMLGLRTGRGLLGHLSARAPRLKPLYAPALIAVALATDMAEFVGLIIGLELLFGLPLYLAVALGSIDVLLLLALGERGRRYYVAVGSLASVVGLSFLIELLLIRPNLYQVLYHSLIPELGGGEALIAASIIGATIMPHALILHSHIAEGLDARTHKAQTLYNLGIASAVNVAMQVVAAYALYGKGAPALSEVPQILTPLYGPLAGTAFSVGLLASGLASSAVSVQAGALILEYVSGKSVPKYEARLIFRLANIGPAAAVLALGISPLALLVYTQAILSLVLPLVIIPLILFASKHVSRRLVAVAYAAAVPIILINALALI</sequence>
<evidence type="ECO:0000313" key="1">
    <source>
        <dbReference type="EMBL" id="MFB6489924.1"/>
    </source>
</evidence>
<dbReference type="EMBL" id="JZWT02000003">
    <property type="protein sequence ID" value="MFB6489924.1"/>
    <property type="molecule type" value="Genomic_DNA"/>
</dbReference>
<comment type="caution">
    <text evidence="1">The sequence shown here is derived from an EMBL/GenBank/DDBJ whole genome shotgun (WGS) entry which is preliminary data.</text>
</comment>
<reference evidence="1" key="1">
    <citation type="submission" date="2024-07" db="EMBL/GenBank/DDBJ databases">
        <title>Metagenome and Metagenome-Assembled Genomes of Archaea from a hot spring from the geothermal field of Los Azufres, Mexico.</title>
        <authorList>
            <person name="Marin-Paredes R."/>
            <person name="Martinez-Romero E."/>
            <person name="Servin-Garciduenas L.E."/>
        </authorList>
    </citation>
    <scope>NUCLEOTIDE SEQUENCE</scope>
</reference>
<proteinExistence type="predicted"/>
<protein>
    <submittedName>
        <fullName evidence="1">Nramp family divalent metal transporter</fullName>
    </submittedName>
</protein>
<accession>A0ACC6UYP2</accession>
<organism evidence="1 2">
    <name type="scientific">Thermoproteus sp. AZ2</name>
    <dbReference type="NCBI Taxonomy" id="1609232"/>
    <lineage>
        <taxon>Archaea</taxon>
        <taxon>Thermoproteota</taxon>
        <taxon>Thermoprotei</taxon>
        <taxon>Thermoproteales</taxon>
        <taxon>Thermoproteaceae</taxon>
        <taxon>Thermoproteus</taxon>
    </lineage>
</organism>
<name>A0ACC6UYP2_9CREN</name>
<dbReference type="Proteomes" id="UP000033636">
    <property type="component" value="Unassembled WGS sequence"/>
</dbReference>